<dbReference type="GO" id="GO:0015473">
    <property type="term" value="F:fimbrial usher porin activity"/>
    <property type="evidence" value="ECO:0007669"/>
    <property type="project" value="InterPro"/>
</dbReference>
<dbReference type="InterPro" id="IPR042186">
    <property type="entry name" value="FimD_plug_dom"/>
</dbReference>
<accession>A0A4E0RBL7</accession>
<proteinExistence type="predicted"/>
<dbReference type="AlphaFoldDB" id="A0A4E0RBL7"/>
<dbReference type="PANTHER" id="PTHR30451:SF5">
    <property type="entry name" value="SLR0019 PROTEIN"/>
    <property type="match status" value="1"/>
</dbReference>
<dbReference type="Pfam" id="PF00577">
    <property type="entry name" value="Usher"/>
    <property type="match status" value="1"/>
</dbReference>
<keyword evidence="2" id="KW-1185">Reference proteome</keyword>
<evidence type="ECO:0000313" key="2">
    <source>
        <dbReference type="Proteomes" id="UP000030428"/>
    </source>
</evidence>
<evidence type="ECO:0008006" key="3">
    <source>
        <dbReference type="Google" id="ProtNLM"/>
    </source>
</evidence>
<dbReference type="Gene3D" id="2.60.40.2610">
    <property type="entry name" value="Outer membrane usher protein FimD, plug domain"/>
    <property type="match status" value="1"/>
</dbReference>
<gene>
    <name evidence="1" type="ORF">PN36_32235</name>
</gene>
<dbReference type="InterPro" id="IPR000015">
    <property type="entry name" value="Fimb_usher"/>
</dbReference>
<organism evidence="1 2">
    <name type="scientific">Candidatus Thiomargarita nelsonii</name>
    <dbReference type="NCBI Taxonomy" id="1003181"/>
    <lineage>
        <taxon>Bacteria</taxon>
        <taxon>Pseudomonadati</taxon>
        <taxon>Pseudomonadota</taxon>
        <taxon>Gammaproteobacteria</taxon>
        <taxon>Thiotrichales</taxon>
        <taxon>Thiotrichaceae</taxon>
        <taxon>Thiomargarita</taxon>
    </lineage>
</organism>
<sequence>MYGFWLNLMALSLTLNYNTPTLGGLSLAYSEKDEETDKDQQLSLSLSYSKQISSGLMFSLGARHSLTNSSEDEFFLTFMYIPRHKPTNSQLYDNLNYHLKYPKEKEIEQELSIQKNSPRAKGYGYNAKLTRKDEAINLSGRLNYKNETGIYTANYTYTPNGMNQGKLSYAGSLSLLNNRLHIGRPIYDSFALVQASGLNGVTVRNNGNLVGNTNAKGELIVSELTSYGENRLSIDTGKLPLDYNLDKREKYVQVGQRSGSVVTFKIVKFTAAEGNLYLQKDGERKALELLPLEITINGEKQDSFTAREGYFYLENIPIGEHELRVRRAEGDCIVKLNVPKTETIVASLGELMCIAQY</sequence>
<protein>
    <recommendedName>
        <fullName evidence="3">Fimbrial biogenesis outer membrane usher protein</fullName>
    </recommendedName>
</protein>
<dbReference type="GO" id="GO:0009297">
    <property type="term" value="P:pilus assembly"/>
    <property type="evidence" value="ECO:0007669"/>
    <property type="project" value="InterPro"/>
</dbReference>
<dbReference type="GO" id="GO:0009279">
    <property type="term" value="C:cell outer membrane"/>
    <property type="evidence" value="ECO:0007669"/>
    <property type="project" value="TreeGrafter"/>
</dbReference>
<evidence type="ECO:0000313" key="1">
    <source>
        <dbReference type="EMBL" id="TGN99886.1"/>
    </source>
</evidence>
<dbReference type="Proteomes" id="UP000030428">
    <property type="component" value="Unassembled WGS sequence"/>
</dbReference>
<name>A0A4E0RBL7_9GAMM</name>
<reference evidence="1 2" key="1">
    <citation type="journal article" date="2016" name="Front. Microbiol.">
        <title>Single-Cell (Meta-)Genomics of a Dimorphic Candidatus Thiomargarita nelsonii Reveals Genomic Plasticity.</title>
        <authorList>
            <person name="Flood B.E."/>
            <person name="Fliss P."/>
            <person name="Jones D.S."/>
            <person name="Dick G.J."/>
            <person name="Jain S."/>
            <person name="Kaster A.K."/>
            <person name="Winkel M."/>
            <person name="Mussmann M."/>
            <person name="Bailey J."/>
        </authorList>
    </citation>
    <scope>NUCLEOTIDE SEQUENCE [LARGE SCALE GENOMIC DNA]</scope>
    <source>
        <strain evidence="1">Hydrate Ridge</strain>
    </source>
</reference>
<dbReference type="EMBL" id="JSZA02000277">
    <property type="protein sequence ID" value="TGN99886.1"/>
    <property type="molecule type" value="Genomic_DNA"/>
</dbReference>
<comment type="caution">
    <text evidence="1">The sequence shown here is derived from an EMBL/GenBank/DDBJ whole genome shotgun (WGS) entry which is preliminary data.</text>
</comment>
<dbReference type="PANTHER" id="PTHR30451">
    <property type="entry name" value="OUTER MEMBRANE USHER PROTEIN"/>
    <property type="match status" value="1"/>
</dbReference>